<keyword evidence="2" id="KW-1185">Reference proteome</keyword>
<dbReference type="Proteomes" id="UP000198515">
    <property type="component" value="Unassembled WGS sequence"/>
</dbReference>
<protein>
    <submittedName>
        <fullName evidence="1">Uncharacterized conserved protein YeaO, DUF488 family</fullName>
    </submittedName>
</protein>
<dbReference type="Pfam" id="PF22752">
    <property type="entry name" value="DUF488-N3i"/>
    <property type="match status" value="1"/>
</dbReference>
<name>A0A1C4F3Y3_9ENTR</name>
<dbReference type="InterPro" id="IPR052552">
    <property type="entry name" value="YeaO-like"/>
</dbReference>
<dbReference type="PANTHER" id="PTHR36849:SF1">
    <property type="entry name" value="CYTOPLASMIC PROTEIN"/>
    <property type="match status" value="1"/>
</dbReference>
<accession>A0A1C4F3Y3</accession>
<dbReference type="PANTHER" id="PTHR36849">
    <property type="entry name" value="CYTOPLASMIC PROTEIN-RELATED"/>
    <property type="match status" value="1"/>
</dbReference>
<dbReference type="OrthoDB" id="9790745at2"/>
<dbReference type="EMBL" id="FMBC01000030">
    <property type="protein sequence ID" value="SCC50373.1"/>
    <property type="molecule type" value="Genomic_DNA"/>
</dbReference>
<dbReference type="AlphaFoldDB" id="A0A1C4F3Y3"/>
<proteinExistence type="predicted"/>
<gene>
    <name evidence="1" type="ORF">GA0061070_103060</name>
</gene>
<evidence type="ECO:0000313" key="2">
    <source>
        <dbReference type="Proteomes" id="UP000198515"/>
    </source>
</evidence>
<reference evidence="2" key="1">
    <citation type="submission" date="2016-08" db="EMBL/GenBank/DDBJ databases">
        <authorList>
            <person name="Varghese N."/>
            <person name="Submissions Spin"/>
        </authorList>
    </citation>
    <scope>NUCLEOTIDE SEQUENCE [LARGE SCALE GENOMIC DNA]</scope>
    <source>
        <strain evidence="2">REICA_142</strain>
    </source>
</reference>
<sequence>MIHCKRVYDTVSKDDGYRVLVDRLWPRGIKKADLHFDEWNKTLAPSTELRKAFHGELLDFASFSEAYRQELDAQKTAGEQLAARGKKGTVTLLYAAKNGAQNHAIVLAEWLRSLT</sequence>
<organism evidence="1 2">
    <name type="scientific">Kosakonia oryziphila</name>
    <dbReference type="NCBI Taxonomy" id="1005667"/>
    <lineage>
        <taxon>Bacteria</taxon>
        <taxon>Pseudomonadati</taxon>
        <taxon>Pseudomonadota</taxon>
        <taxon>Gammaproteobacteria</taxon>
        <taxon>Enterobacterales</taxon>
        <taxon>Enterobacteriaceae</taxon>
        <taxon>Kosakonia</taxon>
    </lineage>
</organism>
<dbReference type="RefSeq" id="WP_090136873.1">
    <property type="nucleotide sequence ID" value="NZ_FMBC01000030.1"/>
</dbReference>
<evidence type="ECO:0000313" key="1">
    <source>
        <dbReference type="EMBL" id="SCC50373.1"/>
    </source>
</evidence>